<dbReference type="EMBL" id="CSTE01000002">
    <property type="protein sequence ID" value="CQR50514.1"/>
    <property type="molecule type" value="Genomic_DNA"/>
</dbReference>
<organism evidence="2 3">
    <name type="scientific">Haloferax massiliensis</name>
    <dbReference type="NCBI Taxonomy" id="1476858"/>
    <lineage>
        <taxon>Archaea</taxon>
        <taxon>Methanobacteriati</taxon>
        <taxon>Methanobacteriota</taxon>
        <taxon>Stenosarchaea group</taxon>
        <taxon>Halobacteria</taxon>
        <taxon>Halobacteriales</taxon>
        <taxon>Haloferacaceae</taxon>
        <taxon>Haloferax</taxon>
    </lineage>
</organism>
<protein>
    <submittedName>
        <fullName evidence="2">Uncharacterized protein</fullName>
    </submittedName>
</protein>
<feature type="transmembrane region" description="Helical" evidence="1">
    <location>
        <begin position="39"/>
        <end position="60"/>
    </location>
</feature>
<keyword evidence="3" id="KW-1185">Reference proteome</keyword>
<accession>A0A0D6JRQ9</accession>
<dbReference type="Proteomes" id="UP000198902">
    <property type="component" value="Unassembled WGS sequence"/>
</dbReference>
<dbReference type="AlphaFoldDB" id="A0A0D6JRQ9"/>
<feature type="transmembrane region" description="Helical" evidence="1">
    <location>
        <begin position="12"/>
        <end position="33"/>
    </location>
</feature>
<keyword evidence="1" id="KW-1133">Transmembrane helix</keyword>
<proteinExistence type="predicted"/>
<dbReference type="RefSeq" id="WP_007274736.1">
    <property type="nucleotide sequence ID" value="NZ_CABLRR010000002.1"/>
</dbReference>
<keyword evidence="1" id="KW-0472">Membrane</keyword>
<reference evidence="3" key="1">
    <citation type="submission" date="2015-03" db="EMBL/GenBank/DDBJ databases">
        <authorList>
            <person name="Urmite Genomes"/>
        </authorList>
    </citation>
    <scope>NUCLEOTIDE SEQUENCE [LARGE SCALE GENOMIC DNA]</scope>
    <source>
        <strain evidence="3">Arc-Hr</strain>
    </source>
</reference>
<evidence type="ECO:0000256" key="1">
    <source>
        <dbReference type="SAM" id="Phobius"/>
    </source>
</evidence>
<sequence>MSVLTRVLSELGFLWALVTLGGVLGVLCSWQLTRGTISSPYFMPVALGIVLVVVVAGLSLDRRGYLS</sequence>
<evidence type="ECO:0000313" key="2">
    <source>
        <dbReference type="EMBL" id="CQR50514.1"/>
    </source>
</evidence>
<name>A0A0D6JRQ9_9EURY</name>
<evidence type="ECO:0000313" key="3">
    <source>
        <dbReference type="Proteomes" id="UP000198902"/>
    </source>
</evidence>
<keyword evidence="1" id="KW-0812">Transmembrane</keyword>
<gene>
    <name evidence="2" type="ORF">BN996_01996</name>
</gene>